<evidence type="ECO:0000313" key="1">
    <source>
        <dbReference type="EMBL" id="KAG5955486.1"/>
    </source>
</evidence>
<accession>A0A9P7MLI9</accession>
<dbReference type="Proteomes" id="UP000784919">
    <property type="component" value="Unassembled WGS sequence"/>
</dbReference>
<protein>
    <submittedName>
        <fullName evidence="1">Uncharacterized protein</fullName>
    </submittedName>
</protein>
<dbReference type="EMBL" id="SRPS01000658">
    <property type="protein sequence ID" value="KAG5955486.1"/>
    <property type="molecule type" value="Genomic_DNA"/>
</dbReference>
<name>A0A9P7MLI9_9HYPO</name>
<proteinExistence type="predicted"/>
<dbReference type="AlphaFoldDB" id="A0A9P7MLI9"/>
<gene>
    <name evidence="1" type="ORF">E4U56_007177</name>
</gene>
<sequence length="68" mass="7493">MAHGDINKHNFFLYGTGMKLSWQILEGRGEIAHCSHVELEDEMNALKDILESKDPRGGGIGAVQGQKI</sequence>
<comment type="caution">
    <text evidence="1">The sequence shown here is derived from an EMBL/GenBank/DDBJ whole genome shotgun (WGS) entry which is preliminary data.</text>
</comment>
<reference evidence="1" key="1">
    <citation type="journal article" date="2020" name="bioRxiv">
        <title>Whole genome comparisons of ergot fungi reveals the divergence and evolution of species within the genus Claviceps are the result of varying mechanisms driving genome evolution and host range expansion.</title>
        <authorList>
            <person name="Wyka S.A."/>
            <person name="Mondo S.J."/>
            <person name="Liu M."/>
            <person name="Dettman J."/>
            <person name="Nalam V."/>
            <person name="Broders K.D."/>
        </authorList>
    </citation>
    <scope>NUCLEOTIDE SEQUENCE</scope>
    <source>
        <strain evidence="1">CCC 1102</strain>
    </source>
</reference>
<organism evidence="1 2">
    <name type="scientific">Claviceps arundinis</name>
    <dbReference type="NCBI Taxonomy" id="1623583"/>
    <lineage>
        <taxon>Eukaryota</taxon>
        <taxon>Fungi</taxon>
        <taxon>Dikarya</taxon>
        <taxon>Ascomycota</taxon>
        <taxon>Pezizomycotina</taxon>
        <taxon>Sordariomycetes</taxon>
        <taxon>Hypocreomycetidae</taxon>
        <taxon>Hypocreales</taxon>
        <taxon>Clavicipitaceae</taxon>
        <taxon>Claviceps</taxon>
    </lineage>
</organism>
<evidence type="ECO:0000313" key="2">
    <source>
        <dbReference type="Proteomes" id="UP000784919"/>
    </source>
</evidence>